<dbReference type="NCBIfam" id="TIGR00524">
    <property type="entry name" value="eIF-2B_rel"/>
    <property type="match status" value="1"/>
</dbReference>
<dbReference type="NCBIfam" id="NF004326">
    <property type="entry name" value="PRK05720.1"/>
    <property type="match status" value="1"/>
</dbReference>
<proteinExistence type="inferred from homology"/>
<dbReference type="InterPro" id="IPR027363">
    <property type="entry name" value="M1Pi_N"/>
</dbReference>
<dbReference type="FunFam" id="3.40.50.10470:FF:000006">
    <property type="entry name" value="Methylthioribose-1-phosphate isomerase"/>
    <property type="match status" value="1"/>
</dbReference>
<evidence type="ECO:0000256" key="2">
    <source>
        <dbReference type="HAMAP-Rule" id="MF_01678"/>
    </source>
</evidence>
<comment type="function">
    <text evidence="2">Catalyzes the interconversion of methylthioribose-1-phosphate (MTR-1-P) into methylthioribulose-1-phosphate (MTRu-1-P).</text>
</comment>
<comment type="similarity">
    <text evidence="2">Belongs to the EIF-2B alpha/beta/delta subunits family. MtnA subfamily.</text>
</comment>
<dbReference type="InterPro" id="IPR042529">
    <property type="entry name" value="IF_2B-like_C"/>
</dbReference>
<sequence>MPVPKFLQSQRELNAVPKRDFVLSFFNMEVHALTKPLQWDQEEGAILLLDQRKLPRELDYWRCRTIGELALAIRQMAIRGAPSLALAGAFGMALAAWENRSQPITAAKKAIEDAKSVLQCSRPTAVNLRWAIDRVWRKITNASTPDELIQKALEEARAIEEEIQLVHRQLAGYGVSLVPDGAQIYHHCHTGALAGGGFGTALGIILQAFQSGKKLHVFVGETRPLLQGARLTAWELARAGIPHTVVVDSASGSLMRSGHIHLCFVGADRIAANGDTANKIGTYTLAVLARYHDIPFYVAAPTSTIDLASPGGEAIPVEERPAEEVTSLVSYRWVPEESRVANPAFDVTPADLITAIITECGVLRPPYTSSIRQALAKREN</sequence>
<dbReference type="Pfam" id="PF01008">
    <property type="entry name" value="IF-2B"/>
    <property type="match status" value="1"/>
</dbReference>
<protein>
    <recommendedName>
        <fullName evidence="2">Methylthioribose-1-phosphate isomerase</fullName>
        <shortName evidence="2">M1Pi</shortName>
        <shortName evidence="2">MTR-1-P isomerase</shortName>
        <ecNumber evidence="2">5.3.1.23</ecNumber>
    </recommendedName>
    <alternativeName>
        <fullName evidence="2">S-methyl-5-thioribose-1-phosphate isomerase</fullName>
    </alternativeName>
</protein>
<dbReference type="NCBIfam" id="TIGR00512">
    <property type="entry name" value="salvage_mtnA"/>
    <property type="match status" value="1"/>
</dbReference>
<comment type="catalytic activity">
    <reaction evidence="2">
        <text>5-(methylsulfanyl)-alpha-D-ribose 1-phosphate = 5-(methylsulfanyl)-D-ribulose 1-phosphate</text>
        <dbReference type="Rhea" id="RHEA:19989"/>
        <dbReference type="ChEBI" id="CHEBI:58533"/>
        <dbReference type="ChEBI" id="CHEBI:58548"/>
        <dbReference type="EC" id="5.3.1.23"/>
    </reaction>
</comment>
<comment type="pathway">
    <text evidence="2">Amino-acid biosynthesis; L-methionine biosynthesis via salvage pathway; L-methionine from S-methyl-5-thio-alpha-D-ribose 1-phosphate: step 1/6.</text>
</comment>
<dbReference type="AlphaFoldDB" id="A0A8J2FP08"/>
<keyword evidence="2" id="KW-0486">Methionine biosynthesis</keyword>
<keyword evidence="2" id="KW-0028">Amino-acid biosynthesis</keyword>
<dbReference type="InterPro" id="IPR000649">
    <property type="entry name" value="IF-2B-related"/>
</dbReference>
<dbReference type="InterPro" id="IPR037171">
    <property type="entry name" value="NagB/RpiA_transferase-like"/>
</dbReference>
<keyword evidence="4" id="KW-1185">Reference proteome</keyword>
<dbReference type="SUPFAM" id="SSF100950">
    <property type="entry name" value="NagB/RpiA/CoA transferase-like"/>
    <property type="match status" value="1"/>
</dbReference>
<organism evidence="3 4">
    <name type="scientific">Candidatus Methylacidithermus pantelleriae</name>
    <dbReference type="NCBI Taxonomy" id="2744239"/>
    <lineage>
        <taxon>Bacteria</taxon>
        <taxon>Pseudomonadati</taxon>
        <taxon>Verrucomicrobiota</taxon>
        <taxon>Methylacidiphilae</taxon>
        <taxon>Methylacidiphilales</taxon>
        <taxon>Methylacidiphilaceae</taxon>
        <taxon>Candidatus Methylacidithermus</taxon>
    </lineage>
</organism>
<feature type="site" description="Transition state stabilizer" evidence="2">
    <location>
        <position position="188"/>
    </location>
</feature>
<feature type="binding site" evidence="2">
    <location>
        <position position="227"/>
    </location>
    <ligand>
        <name>substrate</name>
    </ligand>
</feature>
<dbReference type="GO" id="GO:0046523">
    <property type="term" value="F:S-methyl-5-thioribose-1-phosphate isomerase activity"/>
    <property type="evidence" value="ECO:0007669"/>
    <property type="project" value="UniProtKB-UniRule"/>
</dbReference>
<dbReference type="PANTHER" id="PTHR43475">
    <property type="entry name" value="METHYLTHIORIBOSE-1-PHOSPHATE ISOMERASE"/>
    <property type="match status" value="1"/>
</dbReference>
<evidence type="ECO:0000256" key="1">
    <source>
        <dbReference type="ARBA" id="ARBA00023235"/>
    </source>
</evidence>
<reference evidence="3" key="1">
    <citation type="submission" date="2021-02" db="EMBL/GenBank/DDBJ databases">
        <authorList>
            <person name="Cremers G."/>
            <person name="Picone N."/>
        </authorList>
    </citation>
    <scope>NUCLEOTIDE SEQUENCE</scope>
    <source>
        <strain evidence="3">PQ17</strain>
    </source>
</reference>
<evidence type="ECO:0000313" key="4">
    <source>
        <dbReference type="Proteomes" id="UP000663859"/>
    </source>
</evidence>
<evidence type="ECO:0000313" key="3">
    <source>
        <dbReference type="EMBL" id="CAF0695987.1"/>
    </source>
</evidence>
<gene>
    <name evidence="2 3" type="primary">mtnA</name>
    <name evidence="3" type="ORF">MPNT_20078</name>
</gene>
<dbReference type="HAMAP" id="MF_01678">
    <property type="entry name" value="Salvage_MtnA"/>
    <property type="match status" value="1"/>
</dbReference>
<dbReference type="Gene3D" id="3.40.50.10470">
    <property type="entry name" value="Translation initiation factor eif-2b, domain 2"/>
    <property type="match status" value="1"/>
</dbReference>
<dbReference type="Gene3D" id="1.20.120.420">
    <property type="entry name" value="translation initiation factor eif-2b, domain 1"/>
    <property type="match status" value="1"/>
</dbReference>
<feature type="binding site" evidence="2">
    <location>
        <begin position="79"/>
        <end position="81"/>
    </location>
    <ligand>
        <name>substrate</name>
    </ligand>
</feature>
<dbReference type="UniPathway" id="UPA00904">
    <property type="reaction ID" value="UER00874"/>
</dbReference>
<dbReference type="GO" id="GO:0019509">
    <property type="term" value="P:L-methionine salvage from methylthioadenosine"/>
    <property type="evidence" value="ECO:0007669"/>
    <property type="project" value="UniProtKB-UniRule"/>
</dbReference>
<keyword evidence="1 2" id="KW-0413">Isomerase</keyword>
<dbReference type="InterPro" id="IPR005251">
    <property type="entry name" value="IF-M1Pi"/>
</dbReference>
<dbReference type="EC" id="5.3.1.23" evidence="2"/>
<name>A0A8J2FP08_9BACT</name>
<dbReference type="InterPro" id="IPR011559">
    <property type="entry name" value="Initiation_fac_2B_a/b/d"/>
</dbReference>
<feature type="active site" description="Proton donor" evidence="2">
    <location>
        <position position="268"/>
    </location>
</feature>
<accession>A0A8J2FP08</accession>
<dbReference type="EMBL" id="CAJNOB010000012">
    <property type="protein sequence ID" value="CAF0695987.1"/>
    <property type="molecule type" value="Genomic_DNA"/>
</dbReference>
<feature type="binding site" evidence="2">
    <location>
        <position position="122"/>
    </location>
    <ligand>
        <name>substrate</name>
    </ligand>
</feature>
<comment type="caution">
    <text evidence="3">The sequence shown here is derived from an EMBL/GenBank/DDBJ whole genome shotgun (WGS) entry which is preliminary data.</text>
</comment>
<dbReference type="PANTHER" id="PTHR43475:SF1">
    <property type="entry name" value="METHYLTHIORIBOSE-1-PHOSPHATE ISOMERASE"/>
    <property type="match status" value="1"/>
</dbReference>
<dbReference type="Proteomes" id="UP000663859">
    <property type="component" value="Unassembled WGS sequence"/>
</dbReference>
<feature type="binding site" evidence="2">
    <location>
        <begin position="278"/>
        <end position="279"/>
    </location>
    <ligand>
        <name>substrate</name>
    </ligand>
</feature>